<protein>
    <submittedName>
        <fullName evidence="1">Uncharacterized protein</fullName>
    </submittedName>
</protein>
<dbReference type="InterPro" id="IPR029044">
    <property type="entry name" value="Nucleotide-diphossugar_trans"/>
</dbReference>
<accession>X1TQ01</accession>
<sequence length="148" mass="16887">FDNLKTYLDKRVEGSKEVYLTESLQDLIDSGFKIAAVKLKKGVLDFGRPSEVLNGNKYLLDQKSVNIEDFQELNIVSERSFIKGPVFIGKNTKISYSVVGPYVSIGCDSNIENCILENYCSFFFILVVIRLNRLYYSFLSDFSFLTFA</sequence>
<gene>
    <name evidence="1" type="ORF">S12H4_48838</name>
</gene>
<feature type="non-terminal residue" evidence="1">
    <location>
        <position position="1"/>
    </location>
</feature>
<name>X1TQ01_9ZZZZ</name>
<dbReference type="AlphaFoldDB" id="X1TQ01"/>
<comment type="caution">
    <text evidence="1">The sequence shown here is derived from an EMBL/GenBank/DDBJ whole genome shotgun (WGS) entry which is preliminary data.</text>
</comment>
<proteinExistence type="predicted"/>
<evidence type="ECO:0000313" key="1">
    <source>
        <dbReference type="EMBL" id="GAJ07334.1"/>
    </source>
</evidence>
<organism evidence="1">
    <name type="scientific">marine sediment metagenome</name>
    <dbReference type="NCBI Taxonomy" id="412755"/>
    <lineage>
        <taxon>unclassified sequences</taxon>
        <taxon>metagenomes</taxon>
        <taxon>ecological metagenomes</taxon>
    </lineage>
</organism>
<reference evidence="1" key="1">
    <citation type="journal article" date="2014" name="Front. Microbiol.">
        <title>High frequency of phylogenetically diverse reductive dehalogenase-homologous genes in deep subseafloor sedimentary metagenomes.</title>
        <authorList>
            <person name="Kawai M."/>
            <person name="Futagami T."/>
            <person name="Toyoda A."/>
            <person name="Takaki Y."/>
            <person name="Nishi S."/>
            <person name="Hori S."/>
            <person name="Arai W."/>
            <person name="Tsubouchi T."/>
            <person name="Morono Y."/>
            <person name="Uchiyama I."/>
            <person name="Ito T."/>
            <person name="Fujiyama A."/>
            <person name="Inagaki F."/>
            <person name="Takami H."/>
        </authorList>
    </citation>
    <scope>NUCLEOTIDE SEQUENCE</scope>
    <source>
        <strain evidence="1">Expedition CK06-06</strain>
    </source>
</reference>
<dbReference type="SUPFAM" id="SSF53448">
    <property type="entry name" value="Nucleotide-diphospho-sugar transferases"/>
    <property type="match status" value="1"/>
</dbReference>
<dbReference type="Gene3D" id="2.160.10.10">
    <property type="entry name" value="Hexapeptide repeat proteins"/>
    <property type="match status" value="1"/>
</dbReference>
<dbReference type="EMBL" id="BARW01030567">
    <property type="protein sequence ID" value="GAJ07334.1"/>
    <property type="molecule type" value="Genomic_DNA"/>
</dbReference>